<keyword evidence="2" id="KW-1185">Reference proteome</keyword>
<organism evidence="1 2">
    <name type="scientific">Portunus trituberculatus</name>
    <name type="common">Swimming crab</name>
    <name type="synonym">Neptunus trituberculatus</name>
    <dbReference type="NCBI Taxonomy" id="210409"/>
    <lineage>
        <taxon>Eukaryota</taxon>
        <taxon>Metazoa</taxon>
        <taxon>Ecdysozoa</taxon>
        <taxon>Arthropoda</taxon>
        <taxon>Crustacea</taxon>
        <taxon>Multicrustacea</taxon>
        <taxon>Malacostraca</taxon>
        <taxon>Eumalacostraca</taxon>
        <taxon>Eucarida</taxon>
        <taxon>Decapoda</taxon>
        <taxon>Pleocyemata</taxon>
        <taxon>Brachyura</taxon>
        <taxon>Eubrachyura</taxon>
        <taxon>Portunoidea</taxon>
        <taxon>Portunidae</taxon>
        <taxon>Portuninae</taxon>
        <taxon>Portunus</taxon>
    </lineage>
</organism>
<proteinExistence type="predicted"/>
<accession>A0A5B7FHB0</accession>
<comment type="caution">
    <text evidence="1">The sequence shown here is derived from an EMBL/GenBank/DDBJ whole genome shotgun (WGS) entry which is preliminary data.</text>
</comment>
<reference evidence="1 2" key="1">
    <citation type="submission" date="2019-05" db="EMBL/GenBank/DDBJ databases">
        <title>Another draft genome of Portunus trituberculatus and its Hox gene families provides insights of decapod evolution.</title>
        <authorList>
            <person name="Jeong J.-H."/>
            <person name="Song I."/>
            <person name="Kim S."/>
            <person name="Choi T."/>
            <person name="Kim D."/>
            <person name="Ryu S."/>
            <person name="Kim W."/>
        </authorList>
    </citation>
    <scope>NUCLEOTIDE SEQUENCE [LARGE SCALE GENOMIC DNA]</scope>
    <source>
        <tissue evidence="1">Muscle</tissue>
    </source>
</reference>
<dbReference type="EMBL" id="VSRR010007297">
    <property type="protein sequence ID" value="MPC46621.1"/>
    <property type="molecule type" value="Genomic_DNA"/>
</dbReference>
<gene>
    <name evidence="1" type="ORF">E2C01_040344</name>
</gene>
<name>A0A5B7FHB0_PORTR</name>
<evidence type="ECO:0000313" key="2">
    <source>
        <dbReference type="Proteomes" id="UP000324222"/>
    </source>
</evidence>
<dbReference type="AlphaFoldDB" id="A0A5B7FHB0"/>
<protein>
    <submittedName>
        <fullName evidence="1">Uncharacterized protein</fullName>
    </submittedName>
</protein>
<sequence length="49" mass="5843">MRIRTACWAPDTAGLMMTTMRWLTLATTITTRRVWRRWWCSPTIPTLCK</sequence>
<dbReference type="Proteomes" id="UP000324222">
    <property type="component" value="Unassembled WGS sequence"/>
</dbReference>
<evidence type="ECO:0000313" key="1">
    <source>
        <dbReference type="EMBL" id="MPC46621.1"/>
    </source>
</evidence>